<dbReference type="EMBL" id="JAWWNJ010000002">
    <property type="protein sequence ID" value="KAK7062056.1"/>
    <property type="molecule type" value="Genomic_DNA"/>
</dbReference>
<proteinExistence type="predicted"/>
<protein>
    <submittedName>
        <fullName evidence="2">F-box domain-containing protein</fullName>
    </submittedName>
</protein>
<feature type="region of interest" description="Disordered" evidence="1">
    <location>
        <begin position="312"/>
        <end position="335"/>
    </location>
</feature>
<dbReference type="Gene3D" id="3.80.10.10">
    <property type="entry name" value="Ribonuclease Inhibitor"/>
    <property type="match status" value="1"/>
</dbReference>
<name>A0AAW0EAV9_9AGAR</name>
<gene>
    <name evidence="2" type="ORF">R3P38DRAFT_2495201</name>
</gene>
<dbReference type="SUPFAM" id="SSF52047">
    <property type="entry name" value="RNI-like"/>
    <property type="match status" value="1"/>
</dbReference>
<evidence type="ECO:0000256" key="1">
    <source>
        <dbReference type="SAM" id="MobiDB-lite"/>
    </source>
</evidence>
<dbReference type="InterPro" id="IPR032675">
    <property type="entry name" value="LRR_dom_sf"/>
</dbReference>
<comment type="caution">
    <text evidence="2">The sequence shown here is derived from an EMBL/GenBank/DDBJ whole genome shotgun (WGS) entry which is preliminary data.</text>
</comment>
<sequence length="501" mass="55714">MQRTLDRLRFFASSSNPRISQMVHSVALLLGLEDSEHVSGFIRLHPNMAQVLDLSRAIISQFTSSIGAYTNLSELDISGFHLTSEFCRTLATLPNLTALELDECVINCPEPFDGLALEHFLCQVEGNSDRGCSLVSGSRLQDLILRDPIPAKAWLTGFVSSGPLPHLVYLNLHLNHEGKDIFFRFLDRCPQLKCIKLQAPPSFADNTLPETTIPGLLSFKGPIDIAGSFAGGRPVRGFILDPSGSGSLESYGQPVDETVLQKTLLQIATTSATLINLTLPCISLDSSPLCLIAKTFGKLKQLEFFLRNPDDLEEEEEEEHFEDPGNDWETVDGQSDGSVDEILEIDEDTVEYTLKNVGRGDSNEHEHCDECTSDCSDVAESVTNGDNEFEVNEGTYNDIKLKSFKNFVRCLADDLIPLPRNIQALSIHMFPNLSLSRAQEKPMSDADISSVVTKLGTRYLRLNKVVVESKERVWRRKGGVWEPPRQRPINPFQVLRQIPLA</sequence>
<accession>A0AAW0EAV9</accession>
<organism evidence="2 3">
    <name type="scientific">Favolaschia claudopus</name>
    <dbReference type="NCBI Taxonomy" id="2862362"/>
    <lineage>
        <taxon>Eukaryota</taxon>
        <taxon>Fungi</taxon>
        <taxon>Dikarya</taxon>
        <taxon>Basidiomycota</taxon>
        <taxon>Agaricomycotina</taxon>
        <taxon>Agaricomycetes</taxon>
        <taxon>Agaricomycetidae</taxon>
        <taxon>Agaricales</taxon>
        <taxon>Marasmiineae</taxon>
        <taxon>Mycenaceae</taxon>
        <taxon>Favolaschia</taxon>
    </lineage>
</organism>
<keyword evidence="3" id="KW-1185">Reference proteome</keyword>
<feature type="compositionally biased region" description="Acidic residues" evidence="1">
    <location>
        <begin position="312"/>
        <end position="330"/>
    </location>
</feature>
<evidence type="ECO:0000313" key="3">
    <source>
        <dbReference type="Proteomes" id="UP001362999"/>
    </source>
</evidence>
<reference evidence="2 3" key="1">
    <citation type="journal article" date="2024" name="J Genomics">
        <title>Draft genome sequencing and assembly of Favolaschia claudopus CIRM-BRFM 2984 isolated from oak limbs.</title>
        <authorList>
            <person name="Navarro D."/>
            <person name="Drula E."/>
            <person name="Chaduli D."/>
            <person name="Cazenave R."/>
            <person name="Ahrendt S."/>
            <person name="Wang J."/>
            <person name="Lipzen A."/>
            <person name="Daum C."/>
            <person name="Barry K."/>
            <person name="Grigoriev I.V."/>
            <person name="Favel A."/>
            <person name="Rosso M.N."/>
            <person name="Martin F."/>
        </authorList>
    </citation>
    <scope>NUCLEOTIDE SEQUENCE [LARGE SCALE GENOMIC DNA]</scope>
    <source>
        <strain evidence="2 3">CIRM-BRFM 2984</strain>
    </source>
</reference>
<dbReference type="Proteomes" id="UP001362999">
    <property type="component" value="Unassembled WGS sequence"/>
</dbReference>
<evidence type="ECO:0000313" key="2">
    <source>
        <dbReference type="EMBL" id="KAK7062056.1"/>
    </source>
</evidence>
<dbReference type="AlphaFoldDB" id="A0AAW0EAV9"/>